<evidence type="ECO:0000256" key="2">
    <source>
        <dbReference type="ARBA" id="ARBA00022771"/>
    </source>
</evidence>
<dbReference type="VEuPathDB" id="AmoebaDB:ACA1_281250"/>
<dbReference type="AlphaFoldDB" id="L8H9B9"/>
<dbReference type="SUPFAM" id="SSF81383">
    <property type="entry name" value="F-box domain"/>
    <property type="match status" value="1"/>
</dbReference>
<keyword evidence="9" id="KW-1185">Reference proteome</keyword>
<keyword evidence="3" id="KW-0862">Zinc</keyword>
<dbReference type="Pfam" id="PF00569">
    <property type="entry name" value="ZZ"/>
    <property type="match status" value="1"/>
</dbReference>
<feature type="compositionally biased region" description="Basic and acidic residues" evidence="5">
    <location>
        <begin position="493"/>
        <end position="511"/>
    </location>
</feature>
<dbReference type="GeneID" id="14921906"/>
<dbReference type="SMART" id="SM00174">
    <property type="entry name" value="RHO"/>
    <property type="match status" value="1"/>
</dbReference>
<dbReference type="GO" id="GO:0008270">
    <property type="term" value="F:zinc ion binding"/>
    <property type="evidence" value="ECO:0007669"/>
    <property type="project" value="UniProtKB-KW"/>
</dbReference>
<dbReference type="InterPro" id="IPR001806">
    <property type="entry name" value="Small_GTPase"/>
</dbReference>
<evidence type="ECO:0000256" key="3">
    <source>
        <dbReference type="ARBA" id="ARBA00022833"/>
    </source>
</evidence>
<dbReference type="PROSITE" id="PS50181">
    <property type="entry name" value="FBOX"/>
    <property type="match status" value="1"/>
</dbReference>
<keyword evidence="1" id="KW-0479">Metal-binding</keyword>
<dbReference type="PROSITE" id="PS01357">
    <property type="entry name" value="ZF_ZZ_1"/>
    <property type="match status" value="1"/>
</dbReference>
<sequence length="582" mass="64574">MQSSEGTNRPLPMSVLNINDLPDETLLGVLQCLPPHELLTAELVCQRWRGVATDHGNVLWRPLFDSSPYSRWWLPFRPSHDFTTLKESMESKQQKNNKKVIDYKWEYLIKSRCTERWLKFASFRRVSRGLRDHGDDYGGVVKWSRNETAAGGLGPDRIAIRAVLVGGGSVGCHTLSSALGKLFPGACVSLDQGMDVLTNPLSRVQLVITRDEEVEAEALLAYRREVAGTPFTFGPLPLEVELEGRCELVRNELFESARPTVVLAAFSLENFRSFNELRDKVLPAVRTRFNDLPVLVVGTKSDTRHPSALDSFFHVSGAGPDYQQGVALAYELGAKDYVECSILTREGLGSVLGATAELGVRHMLQFFARTDLESRPTGLRWAGEEDDQTEVHETIRCNGCGVAPVVGNCYKCDTCPDYHLCQTCFQGKTHNPDHTFKLWHTKKRRLIKRSFTEDEEGEDEGEAGKAEASEETAPLADLMEAAEAQGRNEAAAEEVRREKEEIKKKGSESFKKTGLGDSWKESVEDIFRMFSKSPESKGAKRKRASPPDDTVVSATTSASSSPPPSSSPAAVKKARTDSSEEK</sequence>
<evidence type="ECO:0000259" key="6">
    <source>
        <dbReference type="PROSITE" id="PS50135"/>
    </source>
</evidence>
<feature type="compositionally biased region" description="Low complexity" evidence="5">
    <location>
        <begin position="550"/>
        <end position="560"/>
    </location>
</feature>
<dbReference type="Proteomes" id="UP000011083">
    <property type="component" value="Unassembled WGS sequence"/>
</dbReference>
<protein>
    <submittedName>
        <fullName evidence="8">Zinc finger, zz type domain containing protein</fullName>
    </submittedName>
</protein>
<evidence type="ECO:0000256" key="4">
    <source>
        <dbReference type="PROSITE-ProRule" id="PRU00228"/>
    </source>
</evidence>
<dbReference type="SMART" id="SM00291">
    <property type="entry name" value="ZnF_ZZ"/>
    <property type="match status" value="1"/>
</dbReference>
<dbReference type="InterPro" id="IPR000433">
    <property type="entry name" value="Znf_ZZ"/>
</dbReference>
<dbReference type="SUPFAM" id="SSF52540">
    <property type="entry name" value="P-loop containing nucleoside triphosphate hydrolases"/>
    <property type="match status" value="1"/>
</dbReference>
<name>L8H9B9_ACACF</name>
<evidence type="ECO:0000313" key="9">
    <source>
        <dbReference type="Proteomes" id="UP000011083"/>
    </source>
</evidence>
<accession>L8H9B9</accession>
<dbReference type="InterPro" id="IPR043145">
    <property type="entry name" value="Znf_ZZ_sf"/>
</dbReference>
<dbReference type="GO" id="GO:0005525">
    <property type="term" value="F:GTP binding"/>
    <property type="evidence" value="ECO:0007669"/>
    <property type="project" value="InterPro"/>
</dbReference>
<dbReference type="GO" id="GO:0003924">
    <property type="term" value="F:GTPase activity"/>
    <property type="evidence" value="ECO:0007669"/>
    <property type="project" value="InterPro"/>
</dbReference>
<dbReference type="EMBL" id="KB007908">
    <property type="protein sequence ID" value="ELR21031.1"/>
    <property type="molecule type" value="Genomic_DNA"/>
</dbReference>
<organism evidence="8 9">
    <name type="scientific">Acanthamoeba castellanii (strain ATCC 30010 / Neff)</name>
    <dbReference type="NCBI Taxonomy" id="1257118"/>
    <lineage>
        <taxon>Eukaryota</taxon>
        <taxon>Amoebozoa</taxon>
        <taxon>Discosea</taxon>
        <taxon>Longamoebia</taxon>
        <taxon>Centramoebida</taxon>
        <taxon>Acanthamoebidae</taxon>
        <taxon>Acanthamoeba</taxon>
    </lineage>
</organism>
<dbReference type="PANTHER" id="PTHR21540">
    <property type="entry name" value="RING FINGER AND SWIM DOMAIN-CONTAINING PROTEIN 2"/>
    <property type="match status" value="1"/>
</dbReference>
<dbReference type="InterPro" id="IPR036047">
    <property type="entry name" value="F-box-like_dom_sf"/>
</dbReference>
<gene>
    <name evidence="8" type="ORF">ACA1_281250</name>
</gene>
<feature type="domain" description="ZZ-type" evidence="6">
    <location>
        <begin position="392"/>
        <end position="444"/>
    </location>
</feature>
<dbReference type="InterPro" id="IPR001810">
    <property type="entry name" value="F-box_dom"/>
</dbReference>
<evidence type="ECO:0000313" key="8">
    <source>
        <dbReference type="EMBL" id="ELR21031.1"/>
    </source>
</evidence>
<dbReference type="Gene3D" id="3.40.50.300">
    <property type="entry name" value="P-loop containing nucleotide triphosphate hydrolases"/>
    <property type="match status" value="1"/>
</dbReference>
<evidence type="ECO:0000256" key="5">
    <source>
        <dbReference type="SAM" id="MobiDB-lite"/>
    </source>
</evidence>
<dbReference type="Gene3D" id="3.30.60.90">
    <property type="match status" value="1"/>
</dbReference>
<dbReference type="PROSITE" id="PS50135">
    <property type="entry name" value="ZF_ZZ_2"/>
    <property type="match status" value="1"/>
</dbReference>
<dbReference type="GO" id="GO:0061630">
    <property type="term" value="F:ubiquitin protein ligase activity"/>
    <property type="evidence" value="ECO:0007669"/>
    <property type="project" value="InterPro"/>
</dbReference>
<feature type="domain" description="F-box" evidence="7">
    <location>
        <begin position="15"/>
        <end position="63"/>
    </location>
</feature>
<dbReference type="STRING" id="1257118.L8H9B9"/>
<dbReference type="InterPro" id="IPR039903">
    <property type="entry name" value="Zswim2"/>
</dbReference>
<feature type="region of interest" description="Disordered" evidence="5">
    <location>
        <begin position="530"/>
        <end position="582"/>
    </location>
</feature>
<dbReference type="SMART" id="SM00256">
    <property type="entry name" value="FBOX"/>
    <property type="match status" value="1"/>
</dbReference>
<dbReference type="SUPFAM" id="SSF57850">
    <property type="entry name" value="RING/U-box"/>
    <property type="match status" value="1"/>
</dbReference>
<dbReference type="CDD" id="cd02249">
    <property type="entry name" value="ZZ"/>
    <property type="match status" value="1"/>
</dbReference>
<dbReference type="Pfam" id="PF12937">
    <property type="entry name" value="F-box-like"/>
    <property type="match status" value="1"/>
</dbReference>
<dbReference type="PANTHER" id="PTHR21540:SF3">
    <property type="entry name" value="E3 UBIQUITIN-PROTEIN LIGASE ZSWIM2"/>
    <property type="match status" value="1"/>
</dbReference>
<dbReference type="Gene3D" id="1.20.1280.50">
    <property type="match status" value="1"/>
</dbReference>
<reference evidence="8 9" key="1">
    <citation type="journal article" date="2013" name="Genome Biol.">
        <title>Genome of Acanthamoeba castellanii highlights extensive lateral gene transfer and early evolution of tyrosine kinase signaling.</title>
        <authorList>
            <person name="Clarke M."/>
            <person name="Lohan A.J."/>
            <person name="Liu B."/>
            <person name="Lagkouvardos I."/>
            <person name="Roy S."/>
            <person name="Zafar N."/>
            <person name="Bertelli C."/>
            <person name="Schilde C."/>
            <person name="Kianianmomeni A."/>
            <person name="Burglin T.R."/>
            <person name="Frech C."/>
            <person name="Turcotte B."/>
            <person name="Kopec K.O."/>
            <person name="Synnott J.M."/>
            <person name="Choo C."/>
            <person name="Paponov I."/>
            <person name="Finkler A."/>
            <person name="Soon Heng Tan C."/>
            <person name="Hutchins A.P."/>
            <person name="Weinmeier T."/>
            <person name="Rattei T."/>
            <person name="Chu J.S."/>
            <person name="Gimenez G."/>
            <person name="Irimia M."/>
            <person name="Rigden D.J."/>
            <person name="Fitzpatrick D.A."/>
            <person name="Lorenzo-Morales J."/>
            <person name="Bateman A."/>
            <person name="Chiu C.H."/>
            <person name="Tang P."/>
            <person name="Hegemann P."/>
            <person name="Fromm H."/>
            <person name="Raoult D."/>
            <person name="Greub G."/>
            <person name="Miranda-Saavedra D."/>
            <person name="Chen N."/>
            <person name="Nash P."/>
            <person name="Ginger M.L."/>
            <person name="Horn M."/>
            <person name="Schaap P."/>
            <person name="Caler L."/>
            <person name="Loftus B."/>
        </authorList>
    </citation>
    <scope>NUCLEOTIDE SEQUENCE [LARGE SCALE GENOMIC DNA]</scope>
    <source>
        <strain evidence="8 9">Neff</strain>
    </source>
</reference>
<feature type="region of interest" description="Disordered" evidence="5">
    <location>
        <begin position="484"/>
        <end position="516"/>
    </location>
</feature>
<dbReference type="OrthoDB" id="661148at2759"/>
<dbReference type="RefSeq" id="XP_004344774.1">
    <property type="nucleotide sequence ID" value="XM_004344724.1"/>
</dbReference>
<keyword evidence="2 4" id="KW-0863">Zinc-finger</keyword>
<dbReference type="InterPro" id="IPR027417">
    <property type="entry name" value="P-loop_NTPase"/>
</dbReference>
<evidence type="ECO:0000259" key="7">
    <source>
        <dbReference type="PROSITE" id="PS50181"/>
    </source>
</evidence>
<evidence type="ECO:0000256" key="1">
    <source>
        <dbReference type="ARBA" id="ARBA00022723"/>
    </source>
</evidence>
<feature type="region of interest" description="Disordered" evidence="5">
    <location>
        <begin position="449"/>
        <end position="472"/>
    </location>
</feature>
<dbReference type="KEGG" id="acan:ACA1_281250"/>
<proteinExistence type="predicted"/>